<protein>
    <submittedName>
        <fullName evidence="1">Uncharacterized protein</fullName>
    </submittedName>
</protein>
<dbReference type="AlphaFoldDB" id="A0A6C0K7N8"/>
<evidence type="ECO:0000313" key="1">
    <source>
        <dbReference type="EMBL" id="QHU12697.1"/>
    </source>
</evidence>
<dbReference type="EMBL" id="MN740809">
    <property type="protein sequence ID" value="QHU12697.1"/>
    <property type="molecule type" value="Genomic_DNA"/>
</dbReference>
<proteinExistence type="predicted"/>
<organism evidence="1">
    <name type="scientific">viral metagenome</name>
    <dbReference type="NCBI Taxonomy" id="1070528"/>
    <lineage>
        <taxon>unclassified sequences</taxon>
        <taxon>metagenomes</taxon>
        <taxon>organismal metagenomes</taxon>
    </lineage>
</organism>
<reference evidence="1" key="1">
    <citation type="journal article" date="2020" name="Nature">
        <title>Giant virus diversity and host interactions through global metagenomics.</title>
        <authorList>
            <person name="Schulz F."/>
            <person name="Roux S."/>
            <person name="Paez-Espino D."/>
            <person name="Jungbluth S."/>
            <person name="Walsh D.A."/>
            <person name="Denef V.J."/>
            <person name="McMahon K.D."/>
            <person name="Konstantinidis K.T."/>
            <person name="Eloe-Fadrosh E.A."/>
            <person name="Kyrpides N.C."/>
            <person name="Woyke T."/>
        </authorList>
    </citation>
    <scope>NUCLEOTIDE SEQUENCE</scope>
    <source>
        <strain evidence="1">GVMAG-S-1101172-89</strain>
    </source>
</reference>
<name>A0A6C0K7N8_9ZZZZ</name>
<sequence length="344" mass="40351">MPFILNFTQALPEIKNTRRNLRLILWAGDGEHNGISDVKRLPHYDMYLCSAFSGSHLHKNMMDLSESQTICIIDVFDMKQMSKFYELFKGSFELIDADYYGNTPTLTLSSYATLLAPEGQAYHTEGLNGLRMPEENMLNILEIFAPILPAELHRRRRWSCEIIKVAKFNMMTPEEAWASPDLKHNYYSKTLELHESFVKWQKKRNKAWPSYANSLEKQWESLDDEVITCEFIKPYDTPFYDFQVSMEDICSAVAPHLQAYSDYLSNRIESLLKDRQNELNQCHSEFLKLTDIYEGIHMRQKILKWLLCEIPPNLSQKIGYYIDIRRAEQPLVFGLSYRYVPKLP</sequence>
<accession>A0A6C0K7N8</accession>